<accession>A0A382I6I2</accession>
<protein>
    <recommendedName>
        <fullName evidence="2">Bulb-type lectin domain-containing protein</fullName>
    </recommendedName>
</protein>
<evidence type="ECO:0000313" key="1">
    <source>
        <dbReference type="EMBL" id="SVB94869.1"/>
    </source>
</evidence>
<dbReference type="PANTHER" id="PTHR42754">
    <property type="entry name" value="ENDOGLUCANASE"/>
    <property type="match status" value="1"/>
</dbReference>
<dbReference type="SUPFAM" id="SSF69304">
    <property type="entry name" value="Tricorn protease N-terminal domain"/>
    <property type="match status" value="1"/>
</dbReference>
<dbReference type="PANTHER" id="PTHR42754:SF1">
    <property type="entry name" value="LIPOPROTEIN"/>
    <property type="match status" value="1"/>
</dbReference>
<gene>
    <name evidence="1" type="ORF">METZ01_LOCUS247723</name>
</gene>
<proteinExistence type="predicted"/>
<organism evidence="1">
    <name type="scientific">marine metagenome</name>
    <dbReference type="NCBI Taxonomy" id="408172"/>
    <lineage>
        <taxon>unclassified sequences</taxon>
        <taxon>metagenomes</taxon>
        <taxon>ecological metagenomes</taxon>
    </lineage>
</organism>
<dbReference type="AlphaFoldDB" id="A0A382I6I2"/>
<sequence length="138" mass="15170">MVRYFTLLLFIGLFNWGCEDTKENESTIIFSIVFGGSDFDYGRSVQQTPDGGYIITGSTQSFGEGNQDIWLIKTDSQGREEWNRTYGGSGWDVGRSVQQATDGGYIIAGQTGSFGNGITDVWLIKTDSEGNTVSYGEE</sequence>
<evidence type="ECO:0008006" key="2">
    <source>
        <dbReference type="Google" id="ProtNLM"/>
    </source>
</evidence>
<dbReference type="EMBL" id="UINC01065328">
    <property type="protein sequence ID" value="SVB94869.1"/>
    <property type="molecule type" value="Genomic_DNA"/>
</dbReference>
<name>A0A382I6I2_9ZZZZ</name>
<reference evidence="1" key="1">
    <citation type="submission" date="2018-05" db="EMBL/GenBank/DDBJ databases">
        <authorList>
            <person name="Lanie J.A."/>
            <person name="Ng W.-L."/>
            <person name="Kazmierczak K.M."/>
            <person name="Andrzejewski T.M."/>
            <person name="Davidsen T.M."/>
            <person name="Wayne K.J."/>
            <person name="Tettelin H."/>
            <person name="Glass J.I."/>
            <person name="Rusch D."/>
            <person name="Podicherti R."/>
            <person name="Tsui H.-C.T."/>
            <person name="Winkler M.E."/>
        </authorList>
    </citation>
    <scope>NUCLEOTIDE SEQUENCE</scope>
</reference>